<dbReference type="PANTHER" id="PTHR11685">
    <property type="entry name" value="RBR FAMILY RING FINGER AND IBR DOMAIN-CONTAINING"/>
    <property type="match status" value="1"/>
</dbReference>
<proteinExistence type="predicted"/>
<name>A0A1V6U0T9_9EURO</name>
<dbReference type="GO" id="GO:0008270">
    <property type="term" value="F:zinc ion binding"/>
    <property type="evidence" value="ECO:0007669"/>
    <property type="project" value="UniProtKB-KW"/>
</dbReference>
<dbReference type="AlphaFoldDB" id="A0A1V6U0T9"/>
<evidence type="ECO:0000256" key="2">
    <source>
        <dbReference type="ARBA" id="ARBA00022771"/>
    </source>
</evidence>
<dbReference type="InterPro" id="IPR001841">
    <property type="entry name" value="Znf_RING"/>
</dbReference>
<dbReference type="InterPro" id="IPR013083">
    <property type="entry name" value="Znf_RING/FYVE/PHD"/>
</dbReference>
<dbReference type="EMBL" id="MLKD01000001">
    <property type="protein sequence ID" value="OQE32162.1"/>
    <property type="molecule type" value="Genomic_DNA"/>
</dbReference>
<dbReference type="STRING" id="303698.A0A1V6U0T9"/>
<feature type="compositionally biased region" description="Polar residues" evidence="5">
    <location>
        <begin position="131"/>
        <end position="147"/>
    </location>
</feature>
<comment type="caution">
    <text evidence="7">The sequence shown here is derived from an EMBL/GenBank/DDBJ whole genome shotgun (WGS) entry which is preliminary data.</text>
</comment>
<keyword evidence="1" id="KW-0479">Metal-binding</keyword>
<accession>A0A1V6U0T9</accession>
<keyword evidence="3" id="KW-0862">Zinc</keyword>
<dbReference type="Proteomes" id="UP000191285">
    <property type="component" value="Unassembled WGS sequence"/>
</dbReference>
<feature type="region of interest" description="Disordered" evidence="5">
    <location>
        <begin position="127"/>
        <end position="151"/>
    </location>
</feature>
<dbReference type="Gene3D" id="3.30.40.10">
    <property type="entry name" value="Zinc/RING finger domain, C3HC4 (zinc finger)"/>
    <property type="match status" value="1"/>
</dbReference>
<evidence type="ECO:0000313" key="7">
    <source>
        <dbReference type="EMBL" id="OQE32162.1"/>
    </source>
</evidence>
<evidence type="ECO:0000256" key="1">
    <source>
        <dbReference type="ARBA" id="ARBA00022723"/>
    </source>
</evidence>
<dbReference type="GO" id="GO:0016567">
    <property type="term" value="P:protein ubiquitination"/>
    <property type="evidence" value="ECO:0007669"/>
    <property type="project" value="InterPro"/>
</dbReference>
<evidence type="ECO:0000256" key="5">
    <source>
        <dbReference type="SAM" id="MobiDB-lite"/>
    </source>
</evidence>
<organism evidence="7 8">
    <name type="scientific">Penicillium steckii</name>
    <dbReference type="NCBI Taxonomy" id="303698"/>
    <lineage>
        <taxon>Eukaryota</taxon>
        <taxon>Fungi</taxon>
        <taxon>Dikarya</taxon>
        <taxon>Ascomycota</taxon>
        <taxon>Pezizomycotina</taxon>
        <taxon>Eurotiomycetes</taxon>
        <taxon>Eurotiomycetidae</taxon>
        <taxon>Eurotiales</taxon>
        <taxon>Aspergillaceae</taxon>
        <taxon>Penicillium</taxon>
    </lineage>
</organism>
<sequence>MTDFRSERLALELQLGEIDATLQILRHEMEALENSIFRRLSFSKRKVPVEMSNRVTTLQFNRQELRKHLDLISKIELPTNYNNSIDLTQEQKYPAEQDGEVTFLGSVQRTDLPEVIDLTRSNAKDRLIYGKSQSRDPTPSQNNQTPPGRNLRDIKRACTACFEKFQIANTFAGKCGHIYCRGCLRNMFLTAVQDEQFYPPKCCKKPLKPKHLIEIMTVQEIQAYEEKGVEYSTVDRLYCAEPTCSKFIPESRIKEEHGKCLACKRKTHKLCRSLAHPGIDCPNDKALQQVLKIAKSKKWMRCPSCRTMVEHVVVISVMYVVE</sequence>
<evidence type="ECO:0000313" key="8">
    <source>
        <dbReference type="Proteomes" id="UP000191285"/>
    </source>
</evidence>
<dbReference type="PROSITE" id="PS00518">
    <property type="entry name" value="ZF_RING_1"/>
    <property type="match status" value="1"/>
</dbReference>
<evidence type="ECO:0000256" key="4">
    <source>
        <dbReference type="PROSITE-ProRule" id="PRU00175"/>
    </source>
</evidence>
<dbReference type="InterPro" id="IPR031127">
    <property type="entry name" value="E3_UB_ligase_RBR"/>
</dbReference>
<keyword evidence="8" id="KW-1185">Reference proteome</keyword>
<reference evidence="8" key="1">
    <citation type="journal article" date="2017" name="Nat. Microbiol.">
        <title>Global analysis of biosynthetic gene clusters reveals vast potential of secondary metabolite production in Penicillium species.</title>
        <authorList>
            <person name="Nielsen J.C."/>
            <person name="Grijseels S."/>
            <person name="Prigent S."/>
            <person name="Ji B."/>
            <person name="Dainat J."/>
            <person name="Nielsen K.F."/>
            <person name="Frisvad J.C."/>
            <person name="Workman M."/>
            <person name="Nielsen J."/>
        </authorList>
    </citation>
    <scope>NUCLEOTIDE SEQUENCE [LARGE SCALE GENOMIC DNA]</scope>
    <source>
        <strain evidence="8">IBT 24891</strain>
    </source>
</reference>
<dbReference type="InterPro" id="IPR017907">
    <property type="entry name" value="Znf_RING_CS"/>
</dbReference>
<dbReference type="GO" id="GO:0004842">
    <property type="term" value="F:ubiquitin-protein transferase activity"/>
    <property type="evidence" value="ECO:0007669"/>
    <property type="project" value="InterPro"/>
</dbReference>
<evidence type="ECO:0000256" key="3">
    <source>
        <dbReference type="ARBA" id="ARBA00022833"/>
    </source>
</evidence>
<feature type="domain" description="RING-type" evidence="6">
    <location>
        <begin position="158"/>
        <end position="202"/>
    </location>
</feature>
<keyword evidence="2 4" id="KW-0863">Zinc-finger</keyword>
<dbReference type="SUPFAM" id="SSF57850">
    <property type="entry name" value="RING/U-box"/>
    <property type="match status" value="1"/>
</dbReference>
<protein>
    <recommendedName>
        <fullName evidence="6">RING-type domain-containing protein</fullName>
    </recommendedName>
</protein>
<dbReference type="PROSITE" id="PS50089">
    <property type="entry name" value="ZF_RING_2"/>
    <property type="match status" value="1"/>
</dbReference>
<evidence type="ECO:0000259" key="6">
    <source>
        <dbReference type="PROSITE" id="PS50089"/>
    </source>
</evidence>
<gene>
    <name evidence="7" type="ORF">PENSTE_c001G09835</name>
</gene>
<dbReference type="OrthoDB" id="10009520at2759"/>